<reference evidence="1" key="1">
    <citation type="submission" date="2022-05" db="EMBL/GenBank/DDBJ databases">
        <title>Chromosome-level genome of Chaenocephalus aceratus.</title>
        <authorList>
            <person name="Park H."/>
        </authorList>
    </citation>
    <scope>NUCLEOTIDE SEQUENCE</scope>
    <source>
        <strain evidence="1">KU_202001</strain>
    </source>
</reference>
<evidence type="ECO:0000313" key="1">
    <source>
        <dbReference type="EMBL" id="KAI4822607.1"/>
    </source>
</evidence>
<evidence type="ECO:0000313" key="2">
    <source>
        <dbReference type="Proteomes" id="UP001057452"/>
    </source>
</evidence>
<dbReference type="EMBL" id="CM043792">
    <property type="protein sequence ID" value="KAI4822607.1"/>
    <property type="molecule type" value="Genomic_DNA"/>
</dbReference>
<protein>
    <submittedName>
        <fullName evidence="1">Uncharacterized protein</fullName>
    </submittedName>
</protein>
<dbReference type="Proteomes" id="UP001057452">
    <property type="component" value="Chromosome 8"/>
</dbReference>
<name>A0ACB9X886_CHAAC</name>
<accession>A0ACB9X886</accession>
<gene>
    <name evidence="1" type="ORF">KUCAC02_008139</name>
</gene>
<organism evidence="1 2">
    <name type="scientific">Chaenocephalus aceratus</name>
    <name type="common">Blackfin icefish</name>
    <name type="synonym">Chaenichthys aceratus</name>
    <dbReference type="NCBI Taxonomy" id="36190"/>
    <lineage>
        <taxon>Eukaryota</taxon>
        <taxon>Metazoa</taxon>
        <taxon>Chordata</taxon>
        <taxon>Craniata</taxon>
        <taxon>Vertebrata</taxon>
        <taxon>Euteleostomi</taxon>
        <taxon>Actinopterygii</taxon>
        <taxon>Neopterygii</taxon>
        <taxon>Teleostei</taxon>
        <taxon>Neoteleostei</taxon>
        <taxon>Acanthomorphata</taxon>
        <taxon>Eupercaria</taxon>
        <taxon>Perciformes</taxon>
        <taxon>Notothenioidei</taxon>
        <taxon>Channichthyidae</taxon>
        <taxon>Chaenocephalus</taxon>
    </lineage>
</organism>
<sequence length="79" mass="8664">MGKDPLPQEPLISGWLFFRYMAIGGYVGAATVAAAAWWFLYCDEGPGVSFYQLSHFMQCSDDNGTLRGSTAMCLRPPPP</sequence>
<proteinExistence type="predicted"/>
<keyword evidence="2" id="KW-1185">Reference proteome</keyword>
<comment type="caution">
    <text evidence="1">The sequence shown here is derived from an EMBL/GenBank/DDBJ whole genome shotgun (WGS) entry which is preliminary data.</text>
</comment>